<sequence>MAERSYTSQSDPAPTAGLRPRTAFRRPRTSARRAQTARLDTSTSSIGELPDQTFFPEGEDDEDYFDEDEEEYVSEEEDRDVFAFARPQTAAPSHMRASDRTTGLTTQNMAVNEAPMSPASLTVVNSSRPTTAFATLAGTVDDDAEKRPITRGGELTSVKIVEQGKNASNSSQEGDGSSTFAAMDQLEQSDRTPLTVLEYAEHHPQSLSHSNTDSAAAIAAARRSSNPNNTALLSSIKASEARRHSAGRGSPNYDATDLKGVDAQPKYTSRAPTTAQSQISAKPSFTSNSSFDGVTTDGGFSAYTTDMDDMESPLRRKSQKHGYRMRNFDSSIARDDLEAIPGSRDGSAWAAQSEIGGATTIPDGMTTKGDGLGNMYTKWDRDDSENLGYMDEAEEEEDSPFEEVRASVSNIDDPDMPALTWRVWFVGLSLSVIITALDTIFQFRSPSSLVPVLSVQLFAYPLGKFLAWAMPLKKFQGPWWLGRVAFDLNPGPFNIKENALIMMMANASLLISSVLHAATAVATYMHLDFHAGFTILFVLAAQLAGIGLAGFASSLLVKPASMIWPYNLVVTTFLNTFHAEEAVRPGEMTRFRFFILAFIGAFVYYFIPGYLFTALSYFSWVCWIKPKNRVLNQLFGVNTGLGMGLLTFDWSQVIYVGSPLMVPWFAQANAMFAFILFYWILCPILYYTNTLYSAYMPISTGTPVDRFGSPYNITAVLNSTSPGVLDEAAYHAYSPVYISVTFMMTFTLAFAVIPAIIVHTLLHHGAQIWRAIRRRTVEAPDIHEKLMQSYPGVYHTGYPVYMFLLSFAIPVVYFIPAGFLYATASQPLAINVIAELVPGYVLPGNTVVNMLSKAFSMNSLLINVQIIQDMKLGHYMKIPPRSTFTVQLISLIVTSFTQIVTKNILFSVIPDICSETQANSFTCPYTSVWFNSGVLWGAISPARIFGPGAMYHGVLYALVAGALVPIPFWYLGRRYPKTIWKAVNWGVIFNSVLAIPPANGINYATFLLVGFVFQYLIRRKAFGWWSKFNYTLSAALDLGTLLSIFFIFLTLGLPNVNVNWVAYDWLGISYLDPPAEGFGPDTWI</sequence>
<dbReference type="Proteomes" id="UP001227268">
    <property type="component" value="Unassembled WGS sequence"/>
</dbReference>
<reference evidence="1" key="1">
    <citation type="submission" date="2023-04" db="EMBL/GenBank/DDBJ databases">
        <title>Draft Genome sequencing of Naganishia species isolated from polar environments using Oxford Nanopore Technology.</title>
        <authorList>
            <person name="Leo P."/>
            <person name="Venkateswaran K."/>
        </authorList>
    </citation>
    <scope>NUCLEOTIDE SEQUENCE</scope>
    <source>
        <strain evidence="1">MNA-CCFEE 5423</strain>
    </source>
</reference>
<proteinExistence type="predicted"/>
<protein>
    <submittedName>
        <fullName evidence="1">Uncharacterized protein</fullName>
    </submittedName>
</protein>
<keyword evidence="2" id="KW-1185">Reference proteome</keyword>
<organism evidence="1 2">
    <name type="scientific">Naganishia friedmannii</name>
    <dbReference type="NCBI Taxonomy" id="89922"/>
    <lineage>
        <taxon>Eukaryota</taxon>
        <taxon>Fungi</taxon>
        <taxon>Dikarya</taxon>
        <taxon>Basidiomycota</taxon>
        <taxon>Agaricomycotina</taxon>
        <taxon>Tremellomycetes</taxon>
        <taxon>Filobasidiales</taxon>
        <taxon>Filobasidiaceae</taxon>
        <taxon>Naganishia</taxon>
    </lineage>
</organism>
<gene>
    <name evidence="1" type="ORF">QFC21_005044</name>
</gene>
<evidence type="ECO:0000313" key="1">
    <source>
        <dbReference type="EMBL" id="KAJ9096774.1"/>
    </source>
</evidence>
<dbReference type="EMBL" id="JASBWT010000018">
    <property type="protein sequence ID" value="KAJ9096774.1"/>
    <property type="molecule type" value="Genomic_DNA"/>
</dbReference>
<comment type="caution">
    <text evidence="1">The sequence shown here is derived from an EMBL/GenBank/DDBJ whole genome shotgun (WGS) entry which is preliminary data.</text>
</comment>
<name>A0ACC2VBM2_9TREE</name>
<accession>A0ACC2VBM2</accession>
<evidence type="ECO:0000313" key="2">
    <source>
        <dbReference type="Proteomes" id="UP001227268"/>
    </source>
</evidence>